<evidence type="ECO:0000259" key="7">
    <source>
        <dbReference type="PROSITE" id="PS50850"/>
    </source>
</evidence>
<evidence type="ECO:0000256" key="4">
    <source>
        <dbReference type="ARBA" id="ARBA00022989"/>
    </source>
</evidence>
<reference evidence="9" key="1">
    <citation type="submission" date="2019-08" db="EMBL/GenBank/DDBJ databases">
        <title>Complete Genome Sequence of the Polysaccharide-Degrading Rumen Bacterium Pseudobutyrivibrio xylanivorans MA3014.</title>
        <authorList>
            <person name="Palevich N."/>
            <person name="Maclean P.H."/>
            <person name="Kelly W.J."/>
            <person name="Leahy S.C."/>
            <person name="Rakonjac J."/>
            <person name="Attwood G.T."/>
        </authorList>
    </citation>
    <scope>NUCLEOTIDE SEQUENCE [LARGE SCALE GENOMIC DNA]</scope>
    <source>
        <strain evidence="9">MA3014</strain>
    </source>
</reference>
<gene>
    <name evidence="8" type="ORF">FXF36_09600</name>
</gene>
<dbReference type="PROSITE" id="PS50850">
    <property type="entry name" value="MFS"/>
    <property type="match status" value="1"/>
</dbReference>
<evidence type="ECO:0000256" key="1">
    <source>
        <dbReference type="ARBA" id="ARBA00004651"/>
    </source>
</evidence>
<dbReference type="RefSeq" id="WP_151623553.1">
    <property type="nucleotide sequence ID" value="NZ_CP043028.1"/>
</dbReference>
<dbReference type="InterPro" id="IPR011701">
    <property type="entry name" value="MFS"/>
</dbReference>
<evidence type="ECO:0000256" key="5">
    <source>
        <dbReference type="ARBA" id="ARBA00023136"/>
    </source>
</evidence>
<dbReference type="InterPro" id="IPR053160">
    <property type="entry name" value="MFS_DHA3_Transporter"/>
</dbReference>
<feature type="transmembrane region" description="Helical" evidence="6">
    <location>
        <begin position="250"/>
        <end position="270"/>
    </location>
</feature>
<dbReference type="Gene3D" id="1.20.1250.20">
    <property type="entry name" value="MFS general substrate transporter like domains"/>
    <property type="match status" value="1"/>
</dbReference>
<dbReference type="InterPro" id="IPR036259">
    <property type="entry name" value="MFS_trans_sf"/>
</dbReference>
<dbReference type="AlphaFoldDB" id="A0A5P6VR53"/>
<keyword evidence="2" id="KW-0813">Transport</keyword>
<sequence length="362" mass="38997">MNTNKARNQITKLYFIDGIGGLMIAGASWVALLAARGFSTVEIGLFESIFHVTSMIFEVPSGAVADVFGRKKVMITASVMAIISSILMIFTNTFAGISVAMVFSALSYNLASGTREALAYDSLKEAGIENEYSKFASNDMVIYRLTSSLGTLMAGIALMLGYKKANALDILMAIAAILIGITLMEPKSELSHHTSVSARFKEVALESVRFIKENRKAILIIIFNAFIGAVATLIVFFLQAKLPQLGIKTIWLGPALFSVGLGSVIGAKAIEYCTYLRYKYASLFAVIGIAIAFGSIFTGSIALTMLGAFVGGFADSFIEVRSDVVLNNMIPSSQRATLMSINSFTFSVIMIILSPVFGWIFS</sequence>
<feature type="transmembrane region" description="Helical" evidence="6">
    <location>
        <begin position="217"/>
        <end position="238"/>
    </location>
</feature>
<protein>
    <submittedName>
        <fullName evidence="8">MFS transporter</fullName>
    </submittedName>
</protein>
<evidence type="ECO:0000313" key="9">
    <source>
        <dbReference type="Proteomes" id="UP000327030"/>
    </source>
</evidence>
<feature type="transmembrane region" description="Helical" evidence="6">
    <location>
        <begin position="80"/>
        <end position="106"/>
    </location>
</feature>
<evidence type="ECO:0000256" key="3">
    <source>
        <dbReference type="ARBA" id="ARBA00022692"/>
    </source>
</evidence>
<evidence type="ECO:0000256" key="6">
    <source>
        <dbReference type="SAM" id="Phobius"/>
    </source>
</evidence>
<dbReference type="PROSITE" id="PS00216">
    <property type="entry name" value="SUGAR_TRANSPORT_1"/>
    <property type="match status" value="1"/>
</dbReference>
<feature type="domain" description="Major facilitator superfamily (MFS) profile" evidence="7">
    <location>
        <begin position="6"/>
        <end position="362"/>
    </location>
</feature>
<feature type="transmembrane region" description="Helical" evidence="6">
    <location>
        <begin position="48"/>
        <end position="68"/>
    </location>
</feature>
<keyword evidence="3 6" id="KW-0812">Transmembrane</keyword>
<evidence type="ECO:0000313" key="8">
    <source>
        <dbReference type="EMBL" id="QFJ55096.1"/>
    </source>
</evidence>
<feature type="transmembrane region" description="Helical" evidence="6">
    <location>
        <begin position="282"/>
        <end position="315"/>
    </location>
</feature>
<dbReference type="Pfam" id="PF07690">
    <property type="entry name" value="MFS_1"/>
    <property type="match status" value="1"/>
</dbReference>
<organism evidence="8 9">
    <name type="scientific">Pseudobutyrivibrio xylanivorans</name>
    <dbReference type="NCBI Taxonomy" id="185007"/>
    <lineage>
        <taxon>Bacteria</taxon>
        <taxon>Bacillati</taxon>
        <taxon>Bacillota</taxon>
        <taxon>Clostridia</taxon>
        <taxon>Lachnospirales</taxon>
        <taxon>Lachnospiraceae</taxon>
        <taxon>Pseudobutyrivibrio</taxon>
    </lineage>
</organism>
<dbReference type="GO" id="GO:0022857">
    <property type="term" value="F:transmembrane transporter activity"/>
    <property type="evidence" value="ECO:0007669"/>
    <property type="project" value="InterPro"/>
</dbReference>
<dbReference type="SUPFAM" id="SSF103473">
    <property type="entry name" value="MFS general substrate transporter"/>
    <property type="match status" value="1"/>
</dbReference>
<proteinExistence type="predicted"/>
<dbReference type="KEGG" id="pxv:FXF36_09600"/>
<dbReference type="OrthoDB" id="9816124at2"/>
<dbReference type="EMBL" id="CP043028">
    <property type="protein sequence ID" value="QFJ55096.1"/>
    <property type="molecule type" value="Genomic_DNA"/>
</dbReference>
<dbReference type="PANTHER" id="PTHR23530">
    <property type="entry name" value="TRANSPORT PROTEIN-RELATED"/>
    <property type="match status" value="1"/>
</dbReference>
<keyword evidence="5 6" id="KW-0472">Membrane</keyword>
<feature type="transmembrane region" description="Helical" evidence="6">
    <location>
        <begin position="12"/>
        <end position="36"/>
    </location>
</feature>
<keyword evidence="4 6" id="KW-1133">Transmembrane helix</keyword>
<dbReference type="Proteomes" id="UP000327030">
    <property type="component" value="Chromosome 1"/>
</dbReference>
<name>A0A5P6VR53_PSEXY</name>
<dbReference type="GO" id="GO:0005886">
    <property type="term" value="C:plasma membrane"/>
    <property type="evidence" value="ECO:0007669"/>
    <property type="project" value="UniProtKB-SubCell"/>
</dbReference>
<dbReference type="InterPro" id="IPR020846">
    <property type="entry name" value="MFS_dom"/>
</dbReference>
<comment type="subcellular location">
    <subcellularLocation>
        <location evidence="1">Cell membrane</location>
        <topology evidence="1">Multi-pass membrane protein</topology>
    </subcellularLocation>
</comment>
<feature type="transmembrane region" description="Helical" evidence="6">
    <location>
        <begin position="336"/>
        <end position="361"/>
    </location>
</feature>
<dbReference type="PANTHER" id="PTHR23530:SF1">
    <property type="entry name" value="PERMEASE, MAJOR FACILITATOR SUPERFAMILY-RELATED"/>
    <property type="match status" value="1"/>
</dbReference>
<accession>A0A5P6VR53</accession>
<feature type="transmembrane region" description="Helical" evidence="6">
    <location>
        <begin position="141"/>
        <end position="160"/>
    </location>
</feature>
<dbReference type="InterPro" id="IPR005829">
    <property type="entry name" value="Sugar_transporter_CS"/>
</dbReference>
<evidence type="ECO:0000256" key="2">
    <source>
        <dbReference type="ARBA" id="ARBA00022448"/>
    </source>
</evidence>